<dbReference type="EMBL" id="BSUL01000001">
    <property type="protein sequence ID" value="GMA28821.1"/>
    <property type="molecule type" value="Genomic_DNA"/>
</dbReference>
<name>A0AA37UPY4_9MICO</name>
<proteinExistence type="predicted"/>
<evidence type="ECO:0000256" key="1">
    <source>
        <dbReference type="SAM" id="Phobius"/>
    </source>
</evidence>
<keyword evidence="3" id="KW-1185">Reference proteome</keyword>
<dbReference type="RefSeq" id="WP_284232364.1">
    <property type="nucleotide sequence ID" value="NZ_BSUL01000001.1"/>
</dbReference>
<evidence type="ECO:0000313" key="3">
    <source>
        <dbReference type="Proteomes" id="UP001157160"/>
    </source>
</evidence>
<dbReference type="Proteomes" id="UP001157160">
    <property type="component" value="Unassembled WGS sequence"/>
</dbReference>
<dbReference type="AlphaFoldDB" id="A0AA37UPY4"/>
<sequence>MLALYTRISTEIRTRLSREEEGATAVEYGLIVGLIAVALIAVVGVLTGALSGVFNDISGTLDNVTVGTPATSNG</sequence>
<protein>
    <recommendedName>
        <fullName evidence="4">Flp family type IVb pilin</fullName>
    </recommendedName>
</protein>
<feature type="transmembrane region" description="Helical" evidence="1">
    <location>
        <begin position="28"/>
        <end position="50"/>
    </location>
</feature>
<accession>A0AA37UPY4</accession>
<comment type="caution">
    <text evidence="2">The sequence shown here is derived from an EMBL/GenBank/DDBJ whole genome shotgun (WGS) entry which is preliminary data.</text>
</comment>
<keyword evidence="1" id="KW-0472">Membrane</keyword>
<keyword evidence="1" id="KW-1133">Transmembrane helix</keyword>
<reference evidence="2 3" key="1">
    <citation type="journal article" date="2014" name="Int. J. Syst. Evol. Microbiol.">
        <title>Complete genome sequence of Corynebacterium casei LMG S-19264T (=DSM 44701T), isolated from a smear-ripened cheese.</title>
        <authorList>
            <consortium name="US DOE Joint Genome Institute (JGI-PGF)"/>
            <person name="Walter F."/>
            <person name="Albersmeier A."/>
            <person name="Kalinowski J."/>
            <person name="Ruckert C."/>
        </authorList>
    </citation>
    <scope>NUCLEOTIDE SEQUENCE [LARGE SCALE GENOMIC DNA]</scope>
    <source>
        <strain evidence="2 3">NBRC 112289</strain>
    </source>
</reference>
<dbReference type="InterPro" id="IPR007047">
    <property type="entry name" value="Flp_Fap"/>
</dbReference>
<evidence type="ECO:0008006" key="4">
    <source>
        <dbReference type="Google" id="ProtNLM"/>
    </source>
</evidence>
<organism evidence="2 3">
    <name type="scientific">Arenivirga flava</name>
    <dbReference type="NCBI Taxonomy" id="1930060"/>
    <lineage>
        <taxon>Bacteria</taxon>
        <taxon>Bacillati</taxon>
        <taxon>Actinomycetota</taxon>
        <taxon>Actinomycetes</taxon>
        <taxon>Micrococcales</taxon>
        <taxon>Microbacteriaceae</taxon>
        <taxon>Arenivirga</taxon>
    </lineage>
</organism>
<gene>
    <name evidence="2" type="ORF">GCM10025874_20740</name>
</gene>
<evidence type="ECO:0000313" key="2">
    <source>
        <dbReference type="EMBL" id="GMA28821.1"/>
    </source>
</evidence>
<keyword evidence="1" id="KW-0812">Transmembrane</keyword>
<dbReference type="Pfam" id="PF04964">
    <property type="entry name" value="Flp_Fap"/>
    <property type="match status" value="1"/>
</dbReference>